<dbReference type="OrthoDB" id="7781003at2"/>
<evidence type="ECO:0000313" key="2">
    <source>
        <dbReference type="Proteomes" id="UP000199502"/>
    </source>
</evidence>
<gene>
    <name evidence="1" type="ORF">SAMN05660710_00119</name>
</gene>
<dbReference type="RefSeq" id="WP_090739586.1">
    <property type="nucleotide sequence ID" value="NZ_FMVT01000001.1"/>
</dbReference>
<dbReference type="AlphaFoldDB" id="A0A1G5BF62"/>
<reference evidence="1 2" key="1">
    <citation type="submission" date="2016-10" db="EMBL/GenBank/DDBJ databases">
        <authorList>
            <person name="de Groot N.N."/>
        </authorList>
    </citation>
    <scope>NUCLEOTIDE SEQUENCE [LARGE SCALE GENOMIC DNA]</scope>
    <source>
        <strain evidence="1 2">CGMCC 1.8925</strain>
    </source>
</reference>
<name>A0A1G5BF62_9RHOB</name>
<accession>A0A1G5BF62</accession>
<dbReference type="Proteomes" id="UP000199502">
    <property type="component" value="Unassembled WGS sequence"/>
</dbReference>
<protein>
    <submittedName>
        <fullName evidence="1">Uncharacterized protein</fullName>
    </submittedName>
</protein>
<dbReference type="EMBL" id="FMVT01000001">
    <property type="protein sequence ID" value="SCX88769.1"/>
    <property type="molecule type" value="Genomic_DNA"/>
</dbReference>
<dbReference type="STRING" id="336292.SAMN05660710_00119"/>
<organism evidence="1 2">
    <name type="scientific">Paracoccus tibetensis</name>
    <dbReference type="NCBI Taxonomy" id="336292"/>
    <lineage>
        <taxon>Bacteria</taxon>
        <taxon>Pseudomonadati</taxon>
        <taxon>Pseudomonadota</taxon>
        <taxon>Alphaproteobacteria</taxon>
        <taxon>Rhodobacterales</taxon>
        <taxon>Paracoccaceae</taxon>
        <taxon>Paracoccus</taxon>
    </lineage>
</organism>
<sequence>MQVFDYLVIRKSDGAEIVSASIVDAMDAGLEPMKLAVAAALLHSHPMAKGLKLSDLEIHMAPQHLP</sequence>
<proteinExistence type="predicted"/>
<keyword evidence="2" id="KW-1185">Reference proteome</keyword>
<evidence type="ECO:0000313" key="1">
    <source>
        <dbReference type="EMBL" id="SCX88769.1"/>
    </source>
</evidence>